<evidence type="ECO:0000256" key="9">
    <source>
        <dbReference type="ARBA" id="ARBA00022741"/>
    </source>
</evidence>
<evidence type="ECO:0000256" key="3">
    <source>
        <dbReference type="ARBA" id="ARBA00008258"/>
    </source>
</evidence>
<evidence type="ECO:0000256" key="5">
    <source>
        <dbReference type="ARBA" id="ARBA00022490"/>
    </source>
</evidence>
<proteinExistence type="inferred from homology"/>
<dbReference type="PANTHER" id="PTHR45765:SF1">
    <property type="entry name" value="METHIONINE--TRNA LIGASE, CYTOPLASMIC"/>
    <property type="match status" value="1"/>
</dbReference>
<keyword evidence="14 16" id="KW-0030">Aminoacyl-tRNA synthetase</keyword>
<dbReference type="PROSITE" id="PS50886">
    <property type="entry name" value="TRBD"/>
    <property type="match status" value="1"/>
</dbReference>
<comment type="cofactor">
    <cofactor evidence="16">
        <name>Zn(2+)</name>
        <dbReference type="ChEBI" id="CHEBI:29105"/>
    </cofactor>
    <text evidence="16">Binds 1 zinc ion per subunit.</text>
</comment>
<dbReference type="GO" id="GO:0004825">
    <property type="term" value="F:methionine-tRNA ligase activity"/>
    <property type="evidence" value="ECO:0007669"/>
    <property type="project" value="UniProtKB-UniRule"/>
</dbReference>
<keyword evidence="10 16" id="KW-0862">Zinc</keyword>
<comment type="subcellular location">
    <subcellularLocation>
        <location evidence="2 16">Cytoplasm</location>
    </subcellularLocation>
</comment>
<organism evidence="18 19">
    <name type="scientific">Haliscomenobacter hydrossis (strain ATCC 27775 / DSM 1100 / LMG 10767 / O)</name>
    <dbReference type="NCBI Taxonomy" id="760192"/>
    <lineage>
        <taxon>Bacteria</taxon>
        <taxon>Pseudomonadati</taxon>
        <taxon>Bacteroidota</taxon>
        <taxon>Saprospiria</taxon>
        <taxon>Saprospirales</taxon>
        <taxon>Haliscomenobacteraceae</taxon>
        <taxon>Haliscomenobacter</taxon>
    </lineage>
</organism>
<keyword evidence="8 16" id="KW-0479">Metal-binding</keyword>
<dbReference type="SUPFAM" id="SSF47323">
    <property type="entry name" value="Anticodon-binding domain of a subclass of class I aminoacyl-tRNA synthetases"/>
    <property type="match status" value="1"/>
</dbReference>
<feature type="binding site" evidence="16">
    <location>
        <position position="203"/>
    </location>
    <ligand>
        <name>Zn(2+)</name>
        <dbReference type="ChEBI" id="CHEBI:29105"/>
    </ligand>
</feature>
<dbReference type="FunFam" id="2.40.50.140:FF:000042">
    <property type="entry name" value="Methionine--tRNA ligase"/>
    <property type="match status" value="1"/>
</dbReference>
<dbReference type="InterPro" id="IPR014758">
    <property type="entry name" value="Met-tRNA_synth"/>
</dbReference>
<dbReference type="Pfam" id="PF09334">
    <property type="entry name" value="tRNA-synt_1g"/>
    <property type="match status" value="1"/>
</dbReference>
<sequence>MLAVALATSALCALQAKKINSPKFHLPTPRGVYSRRILVCLISYAMSKKYLITSALPYANGALHLGHLAGAYLPADIYVRYLRMLGKEVVWVCGSDEHGAAITIRAKKEGISPQEIIDKYHTLNKSTFEKLGISFDIYHRTSEAIHHKTSQDFFLNLHEKGDEFEEHFIEQYYDEDFNQFLADRYIIGTCPKCGNPEAYGDQCENCGSDLSPLELINPRSTLSGKTPVLKKTKHWYFKLDKHTEWLKTWIESGVLDGKQHHDPKTWKNHVLGQCLSWLEGGLHSRSITRDLDWGIPVPLPEGKGKVLYVWFDAPIGYISATKQWALDNNKNWEDYWKGEDVELIHFIGKDNIVFHCIIFPAMLKAHGEFALPKNVPANQFLNFEGQKFSKSRGWGIEQHDYLEEFADFPNKEDALRYALLRNLPENRDADFKWDDFVDYHDKELADNLGNFVNRVVSLTQKYYGGQVPELQIDLQDKLAEITALIQRFSEEMEAFSFKAASQTFMELSSYGNTYLQDVSPWNIYKENPDSPVIRECMFICLQIVGILSLVAHPFIPFTSPRLRKLIGLAPVQNGDWTALLEKLENGVAILPNGHSIGEAEVLFPKINDRRDPSRLDIVNRQKEKLATILAAETERLKQAPAATAASAVTTNNELPTLKDEIQYEDFAKIDLRVGTILSAERVPKADKLLKLQIDLGFEERTIVSGIAEHFSPEELPGKQVVVVANLAPRKLRGIESNGMILSAEEPDGRLRLVSPAVGVSNGSVVK</sequence>
<keyword evidence="9 16" id="KW-0547">Nucleotide-binding</keyword>
<dbReference type="InterPro" id="IPR014729">
    <property type="entry name" value="Rossmann-like_a/b/a_fold"/>
</dbReference>
<dbReference type="FunFam" id="2.20.28.20:FF:000001">
    <property type="entry name" value="Methionine--tRNA ligase"/>
    <property type="match status" value="1"/>
</dbReference>
<dbReference type="InterPro" id="IPR009080">
    <property type="entry name" value="tRNAsynth_Ia_anticodon-bd"/>
</dbReference>
<dbReference type="EMBL" id="CP002691">
    <property type="protein sequence ID" value="AEE50283.1"/>
    <property type="molecule type" value="Genomic_DNA"/>
</dbReference>
<feature type="binding site" evidence="16">
    <location>
        <position position="190"/>
    </location>
    <ligand>
        <name>Zn(2+)</name>
        <dbReference type="ChEBI" id="CHEBI:29105"/>
    </ligand>
</feature>
<feature type="domain" description="TRNA-binding" evidence="17">
    <location>
        <begin position="665"/>
        <end position="766"/>
    </location>
</feature>
<dbReference type="CDD" id="cd07957">
    <property type="entry name" value="Anticodon_Ia_Met"/>
    <property type="match status" value="1"/>
</dbReference>
<dbReference type="GO" id="GO:0046872">
    <property type="term" value="F:metal ion binding"/>
    <property type="evidence" value="ECO:0007669"/>
    <property type="project" value="UniProtKB-KW"/>
</dbReference>
<evidence type="ECO:0000256" key="7">
    <source>
        <dbReference type="ARBA" id="ARBA00022598"/>
    </source>
</evidence>
<dbReference type="PROSITE" id="PS00178">
    <property type="entry name" value="AA_TRNA_LIGASE_I"/>
    <property type="match status" value="1"/>
</dbReference>
<feature type="short sequence motif" description="'HIGH' region" evidence="16">
    <location>
        <begin position="57"/>
        <end position="67"/>
    </location>
</feature>
<dbReference type="SUPFAM" id="SSF50249">
    <property type="entry name" value="Nucleic acid-binding proteins"/>
    <property type="match status" value="1"/>
</dbReference>
<comment type="catalytic activity">
    <reaction evidence="15 16">
        <text>tRNA(Met) + L-methionine + ATP = L-methionyl-tRNA(Met) + AMP + diphosphate</text>
        <dbReference type="Rhea" id="RHEA:13481"/>
        <dbReference type="Rhea" id="RHEA-COMP:9667"/>
        <dbReference type="Rhea" id="RHEA-COMP:9698"/>
        <dbReference type="ChEBI" id="CHEBI:30616"/>
        <dbReference type="ChEBI" id="CHEBI:33019"/>
        <dbReference type="ChEBI" id="CHEBI:57844"/>
        <dbReference type="ChEBI" id="CHEBI:78442"/>
        <dbReference type="ChEBI" id="CHEBI:78530"/>
        <dbReference type="ChEBI" id="CHEBI:456215"/>
        <dbReference type="EC" id="6.1.1.10"/>
    </reaction>
</comment>
<dbReference type="SUPFAM" id="SSF57770">
    <property type="entry name" value="Methionyl-tRNA synthetase (MetRS), Zn-domain"/>
    <property type="match status" value="1"/>
</dbReference>
<dbReference type="eggNOG" id="COG0073">
    <property type="taxonomic scope" value="Bacteria"/>
</dbReference>
<dbReference type="AlphaFoldDB" id="F4KWD3"/>
<dbReference type="eggNOG" id="COG0143">
    <property type="taxonomic scope" value="Bacteria"/>
</dbReference>
<dbReference type="HAMAP" id="MF_00098">
    <property type="entry name" value="Met_tRNA_synth_type1"/>
    <property type="match status" value="1"/>
</dbReference>
<dbReference type="Gene3D" id="3.40.50.620">
    <property type="entry name" value="HUPs"/>
    <property type="match status" value="1"/>
</dbReference>
<dbReference type="Gene3D" id="1.10.730.10">
    <property type="entry name" value="Isoleucyl-tRNA Synthetase, Domain 1"/>
    <property type="match status" value="1"/>
</dbReference>
<feature type="short sequence motif" description="'KMSKS' region" evidence="16">
    <location>
        <begin position="387"/>
        <end position="391"/>
    </location>
</feature>
<dbReference type="Pfam" id="PF01588">
    <property type="entry name" value="tRNA_bind"/>
    <property type="match status" value="1"/>
</dbReference>
<dbReference type="PANTHER" id="PTHR45765">
    <property type="entry name" value="METHIONINE--TRNA LIGASE"/>
    <property type="match status" value="1"/>
</dbReference>
<evidence type="ECO:0000313" key="19">
    <source>
        <dbReference type="Proteomes" id="UP000008461"/>
    </source>
</evidence>
<dbReference type="InterPro" id="IPR023458">
    <property type="entry name" value="Met-tRNA_ligase_1"/>
</dbReference>
<dbReference type="InterPro" id="IPR012340">
    <property type="entry name" value="NA-bd_OB-fold"/>
</dbReference>
<dbReference type="InterPro" id="IPR015413">
    <property type="entry name" value="Methionyl/Leucyl_tRNA_Synth"/>
</dbReference>
<reference key="2">
    <citation type="submission" date="2011-04" db="EMBL/GenBank/DDBJ databases">
        <title>Complete sequence of chromosome of Haliscomenobacter hydrossis DSM 1100.</title>
        <authorList>
            <consortium name="US DOE Joint Genome Institute (JGI-PGF)"/>
            <person name="Lucas S."/>
            <person name="Han J."/>
            <person name="Lapidus A."/>
            <person name="Bruce D."/>
            <person name="Goodwin L."/>
            <person name="Pitluck S."/>
            <person name="Peters L."/>
            <person name="Kyrpides N."/>
            <person name="Mavromatis K."/>
            <person name="Ivanova N."/>
            <person name="Ovchinnikova G."/>
            <person name="Pagani I."/>
            <person name="Daligault H."/>
            <person name="Detter J.C."/>
            <person name="Han C."/>
            <person name="Land M."/>
            <person name="Hauser L."/>
            <person name="Markowitz V."/>
            <person name="Cheng J.-F."/>
            <person name="Hugenholtz P."/>
            <person name="Woyke T."/>
            <person name="Wu D."/>
            <person name="Verbarg S."/>
            <person name="Frueling A."/>
            <person name="Brambilla E."/>
            <person name="Klenk H.-P."/>
            <person name="Eisen J.A."/>
        </authorList>
    </citation>
    <scope>NUCLEOTIDE SEQUENCE</scope>
    <source>
        <strain>DSM 1100</strain>
    </source>
</reference>
<dbReference type="InterPro" id="IPR001412">
    <property type="entry name" value="aa-tRNA-synth_I_CS"/>
</dbReference>
<evidence type="ECO:0000256" key="11">
    <source>
        <dbReference type="ARBA" id="ARBA00022840"/>
    </source>
</evidence>
<dbReference type="Pfam" id="PF19303">
    <property type="entry name" value="Anticodon_3"/>
    <property type="match status" value="1"/>
</dbReference>
<evidence type="ECO:0000256" key="1">
    <source>
        <dbReference type="ARBA" id="ARBA00003314"/>
    </source>
</evidence>
<dbReference type="InterPro" id="IPR004495">
    <property type="entry name" value="Met-tRNA-synth_bsu_C"/>
</dbReference>
<dbReference type="NCBIfam" id="NF001100">
    <property type="entry name" value="PRK00133.1"/>
    <property type="match status" value="1"/>
</dbReference>
<evidence type="ECO:0000256" key="14">
    <source>
        <dbReference type="ARBA" id="ARBA00023146"/>
    </source>
</evidence>
<gene>
    <name evidence="16" type="primary">metG</name>
    <name evidence="18" type="ordered locus">Halhy_2408</name>
</gene>
<dbReference type="InterPro" id="IPR033911">
    <property type="entry name" value="MetRS_core"/>
</dbReference>
<dbReference type="GO" id="GO:0006431">
    <property type="term" value="P:methionyl-tRNA aminoacylation"/>
    <property type="evidence" value="ECO:0007669"/>
    <property type="project" value="UniProtKB-UniRule"/>
</dbReference>
<reference evidence="18 19" key="1">
    <citation type="journal article" date="2011" name="Stand. Genomic Sci.">
        <title>Complete genome sequence of Haliscomenobacter hydrossis type strain (O).</title>
        <authorList>
            <consortium name="US DOE Joint Genome Institute (JGI-PGF)"/>
            <person name="Daligault H."/>
            <person name="Lapidus A."/>
            <person name="Zeytun A."/>
            <person name="Nolan M."/>
            <person name="Lucas S."/>
            <person name="Del Rio T.G."/>
            <person name="Tice H."/>
            <person name="Cheng J.F."/>
            <person name="Tapia R."/>
            <person name="Han C."/>
            <person name="Goodwin L."/>
            <person name="Pitluck S."/>
            <person name="Liolios K."/>
            <person name="Pagani I."/>
            <person name="Ivanova N."/>
            <person name="Huntemann M."/>
            <person name="Mavromatis K."/>
            <person name="Mikhailova N."/>
            <person name="Pati A."/>
            <person name="Chen A."/>
            <person name="Palaniappan K."/>
            <person name="Land M."/>
            <person name="Hauser L."/>
            <person name="Brambilla E.M."/>
            <person name="Rohde M."/>
            <person name="Verbarg S."/>
            <person name="Goker M."/>
            <person name="Bristow J."/>
            <person name="Eisen J.A."/>
            <person name="Markowitz V."/>
            <person name="Hugenholtz P."/>
            <person name="Kyrpides N.C."/>
            <person name="Klenk H.P."/>
            <person name="Woyke T."/>
        </authorList>
    </citation>
    <scope>NUCLEOTIDE SEQUENCE [LARGE SCALE GENOMIC DNA]</scope>
    <source>
        <strain evidence="19">ATCC 27775 / DSM 1100 / LMG 10767 / O</strain>
    </source>
</reference>
<dbReference type="GO" id="GO:0000049">
    <property type="term" value="F:tRNA binding"/>
    <property type="evidence" value="ECO:0007669"/>
    <property type="project" value="UniProtKB-UniRule"/>
</dbReference>
<dbReference type="GO" id="GO:0005829">
    <property type="term" value="C:cytosol"/>
    <property type="evidence" value="ECO:0007669"/>
    <property type="project" value="TreeGrafter"/>
</dbReference>
<dbReference type="KEGG" id="hhy:Halhy_2408"/>
<dbReference type="Gene3D" id="2.40.50.140">
    <property type="entry name" value="Nucleic acid-binding proteins"/>
    <property type="match status" value="1"/>
</dbReference>
<feature type="binding site" evidence="16">
    <location>
        <position position="390"/>
    </location>
    <ligand>
        <name>ATP</name>
        <dbReference type="ChEBI" id="CHEBI:30616"/>
    </ligand>
</feature>
<accession>F4KWD3</accession>
<dbReference type="CDD" id="cd02800">
    <property type="entry name" value="tRNA_bind_EcMetRS_like"/>
    <property type="match status" value="1"/>
</dbReference>
<dbReference type="PRINTS" id="PR01041">
    <property type="entry name" value="TRNASYNTHMET"/>
</dbReference>
<evidence type="ECO:0000256" key="13">
    <source>
        <dbReference type="ARBA" id="ARBA00022917"/>
    </source>
</evidence>
<dbReference type="GO" id="GO:0005524">
    <property type="term" value="F:ATP binding"/>
    <property type="evidence" value="ECO:0007669"/>
    <property type="project" value="UniProtKB-UniRule"/>
</dbReference>
<keyword evidence="7 16" id="KW-0436">Ligase</keyword>
<comment type="subunit">
    <text evidence="4 16">Homodimer.</text>
</comment>
<dbReference type="CDD" id="cd00814">
    <property type="entry name" value="MetRS_core"/>
    <property type="match status" value="1"/>
</dbReference>
<comment type="similarity">
    <text evidence="3 16">Belongs to the class-I aminoacyl-tRNA synthetase family. MetG type 1 subfamily.</text>
</comment>
<keyword evidence="19" id="KW-1185">Reference proteome</keyword>
<feature type="binding site" evidence="16">
    <location>
        <position position="206"/>
    </location>
    <ligand>
        <name>Zn(2+)</name>
        <dbReference type="ChEBI" id="CHEBI:29105"/>
    </ligand>
</feature>
<dbReference type="InterPro" id="IPR029038">
    <property type="entry name" value="MetRS_Zn"/>
</dbReference>
<evidence type="ECO:0000256" key="16">
    <source>
        <dbReference type="HAMAP-Rule" id="MF_00098"/>
    </source>
</evidence>
<dbReference type="NCBIfam" id="TIGR00398">
    <property type="entry name" value="metG"/>
    <property type="match status" value="1"/>
</dbReference>
<keyword evidence="12 16" id="KW-0694">RNA-binding</keyword>
<evidence type="ECO:0000256" key="2">
    <source>
        <dbReference type="ARBA" id="ARBA00004496"/>
    </source>
</evidence>
<keyword evidence="5 16" id="KW-0963">Cytoplasm</keyword>
<protein>
    <recommendedName>
        <fullName evidence="16">Methionine--tRNA ligase</fullName>
        <ecNumber evidence="16">6.1.1.10</ecNumber>
    </recommendedName>
    <alternativeName>
        <fullName evidence="16">Methionyl-tRNA synthetase</fullName>
        <shortName evidence="16">MetRS</shortName>
    </alternativeName>
</protein>
<dbReference type="Gene3D" id="2.20.28.20">
    <property type="entry name" value="Methionyl-tRNA synthetase, Zn-domain"/>
    <property type="match status" value="1"/>
</dbReference>
<evidence type="ECO:0000256" key="6">
    <source>
        <dbReference type="ARBA" id="ARBA00022555"/>
    </source>
</evidence>
<evidence type="ECO:0000256" key="12">
    <source>
        <dbReference type="ARBA" id="ARBA00022884"/>
    </source>
</evidence>
<dbReference type="STRING" id="760192.Halhy_2408"/>
<dbReference type="InterPro" id="IPR002547">
    <property type="entry name" value="tRNA-bd_dom"/>
</dbReference>
<evidence type="ECO:0000259" key="17">
    <source>
        <dbReference type="PROSITE" id="PS50886"/>
    </source>
</evidence>
<dbReference type="SUPFAM" id="SSF52374">
    <property type="entry name" value="Nucleotidylyl transferase"/>
    <property type="match status" value="1"/>
</dbReference>
<feature type="binding site" evidence="16">
    <location>
        <position position="193"/>
    </location>
    <ligand>
        <name>Zn(2+)</name>
        <dbReference type="ChEBI" id="CHEBI:29105"/>
    </ligand>
</feature>
<evidence type="ECO:0000256" key="8">
    <source>
        <dbReference type="ARBA" id="ARBA00022723"/>
    </source>
</evidence>
<name>F4KWD3_HALH1</name>
<evidence type="ECO:0000256" key="4">
    <source>
        <dbReference type="ARBA" id="ARBA00011738"/>
    </source>
</evidence>
<evidence type="ECO:0000313" key="18">
    <source>
        <dbReference type="EMBL" id="AEE50283.1"/>
    </source>
</evidence>
<dbReference type="Proteomes" id="UP000008461">
    <property type="component" value="Chromosome"/>
</dbReference>
<dbReference type="HOGENOM" id="CLU_009710_1_2_10"/>
<dbReference type="NCBIfam" id="TIGR00399">
    <property type="entry name" value="metG_C_term"/>
    <property type="match status" value="1"/>
</dbReference>
<keyword evidence="13 16" id="KW-0648">Protein biosynthesis</keyword>
<evidence type="ECO:0000256" key="10">
    <source>
        <dbReference type="ARBA" id="ARBA00022833"/>
    </source>
</evidence>
<keyword evidence="11 16" id="KW-0067">ATP-binding</keyword>
<evidence type="ECO:0000256" key="15">
    <source>
        <dbReference type="ARBA" id="ARBA00047364"/>
    </source>
</evidence>
<keyword evidence="6 16" id="KW-0820">tRNA-binding</keyword>
<dbReference type="EC" id="6.1.1.10" evidence="16"/>
<dbReference type="InterPro" id="IPR041872">
    <property type="entry name" value="Anticodon_Met"/>
</dbReference>
<comment type="function">
    <text evidence="1 16">Is required not only for elongation of protein synthesis but also for the initiation of all mRNA translation through initiator tRNA(fMet) aminoacylation.</text>
</comment>